<proteinExistence type="predicted"/>
<accession>A0AAV9CLQ9</accession>
<feature type="compositionally biased region" description="Basic and acidic residues" evidence="1">
    <location>
        <begin position="418"/>
        <end position="433"/>
    </location>
</feature>
<feature type="region of interest" description="Disordered" evidence="1">
    <location>
        <begin position="383"/>
        <end position="439"/>
    </location>
</feature>
<dbReference type="EMBL" id="JAUJYO010000018">
    <property type="protein sequence ID" value="KAK1289529.1"/>
    <property type="molecule type" value="Genomic_DNA"/>
</dbReference>
<evidence type="ECO:0000259" key="2">
    <source>
        <dbReference type="Pfam" id="PF25896"/>
    </source>
</evidence>
<reference evidence="3" key="2">
    <citation type="submission" date="2023-06" db="EMBL/GenBank/DDBJ databases">
        <authorList>
            <person name="Ma L."/>
            <person name="Liu K.-W."/>
            <person name="Li Z."/>
            <person name="Hsiao Y.-Y."/>
            <person name="Qi Y."/>
            <person name="Fu T."/>
            <person name="Tang G."/>
            <person name="Zhang D."/>
            <person name="Sun W.-H."/>
            <person name="Liu D.-K."/>
            <person name="Li Y."/>
            <person name="Chen G.-Z."/>
            <person name="Liu X.-D."/>
            <person name="Liao X.-Y."/>
            <person name="Jiang Y.-T."/>
            <person name="Yu X."/>
            <person name="Hao Y."/>
            <person name="Huang J."/>
            <person name="Zhao X.-W."/>
            <person name="Ke S."/>
            <person name="Chen Y.-Y."/>
            <person name="Wu W.-L."/>
            <person name="Hsu J.-L."/>
            <person name="Lin Y.-F."/>
            <person name="Huang M.-D."/>
            <person name="Li C.-Y."/>
            <person name="Huang L."/>
            <person name="Wang Z.-W."/>
            <person name="Zhao X."/>
            <person name="Zhong W.-Y."/>
            <person name="Peng D.-H."/>
            <person name="Ahmad S."/>
            <person name="Lan S."/>
            <person name="Zhang J.-S."/>
            <person name="Tsai W.-C."/>
            <person name="Van De Peer Y."/>
            <person name="Liu Z.-J."/>
        </authorList>
    </citation>
    <scope>NUCLEOTIDE SEQUENCE</scope>
    <source>
        <strain evidence="3">CP</strain>
        <tissue evidence="3">Leaves</tissue>
    </source>
</reference>
<feature type="compositionally biased region" description="Basic and acidic residues" evidence="1">
    <location>
        <begin position="192"/>
        <end position="204"/>
    </location>
</feature>
<gene>
    <name evidence="3" type="ORF">QJS10_CPB18g01731</name>
</gene>
<evidence type="ECO:0000313" key="4">
    <source>
        <dbReference type="Proteomes" id="UP001180020"/>
    </source>
</evidence>
<dbReference type="InterPro" id="IPR058942">
    <property type="entry name" value="AT3G52170-like"/>
</dbReference>
<feature type="region of interest" description="Disordered" evidence="1">
    <location>
        <begin position="185"/>
        <end position="205"/>
    </location>
</feature>
<dbReference type="PANTHER" id="PTHR34568:SF1">
    <property type="entry name" value="DNA BINDING PROTEIN"/>
    <property type="match status" value="1"/>
</dbReference>
<dbReference type="Pfam" id="PF25896">
    <property type="entry name" value="HTH_AT3G52170"/>
    <property type="match status" value="1"/>
</dbReference>
<name>A0AAV9CLQ9_ACOCL</name>
<keyword evidence="4" id="KW-1185">Reference proteome</keyword>
<dbReference type="AlphaFoldDB" id="A0AAV9CLQ9"/>
<feature type="domain" description="AT3G52170-like helix-turn-helix" evidence="2">
    <location>
        <begin position="31"/>
        <end position="79"/>
    </location>
</feature>
<reference evidence="3" key="1">
    <citation type="journal article" date="2023" name="Nat. Commun.">
        <title>Diploid and tetraploid genomes of Acorus and the evolution of monocots.</title>
        <authorList>
            <person name="Ma L."/>
            <person name="Liu K.W."/>
            <person name="Li Z."/>
            <person name="Hsiao Y.Y."/>
            <person name="Qi Y."/>
            <person name="Fu T."/>
            <person name="Tang G.D."/>
            <person name="Zhang D."/>
            <person name="Sun W.H."/>
            <person name="Liu D.K."/>
            <person name="Li Y."/>
            <person name="Chen G.Z."/>
            <person name="Liu X.D."/>
            <person name="Liao X.Y."/>
            <person name="Jiang Y.T."/>
            <person name="Yu X."/>
            <person name="Hao Y."/>
            <person name="Huang J."/>
            <person name="Zhao X.W."/>
            <person name="Ke S."/>
            <person name="Chen Y.Y."/>
            <person name="Wu W.L."/>
            <person name="Hsu J.L."/>
            <person name="Lin Y.F."/>
            <person name="Huang M.D."/>
            <person name="Li C.Y."/>
            <person name="Huang L."/>
            <person name="Wang Z.W."/>
            <person name="Zhao X."/>
            <person name="Zhong W.Y."/>
            <person name="Peng D.H."/>
            <person name="Ahmad S."/>
            <person name="Lan S."/>
            <person name="Zhang J.S."/>
            <person name="Tsai W.C."/>
            <person name="Van de Peer Y."/>
            <person name="Liu Z.J."/>
        </authorList>
    </citation>
    <scope>NUCLEOTIDE SEQUENCE</scope>
    <source>
        <strain evidence="3">CP</strain>
    </source>
</reference>
<evidence type="ECO:0000256" key="1">
    <source>
        <dbReference type="SAM" id="MobiDB-lite"/>
    </source>
</evidence>
<organism evidence="3 4">
    <name type="scientific">Acorus calamus</name>
    <name type="common">Sweet flag</name>
    <dbReference type="NCBI Taxonomy" id="4465"/>
    <lineage>
        <taxon>Eukaryota</taxon>
        <taxon>Viridiplantae</taxon>
        <taxon>Streptophyta</taxon>
        <taxon>Embryophyta</taxon>
        <taxon>Tracheophyta</taxon>
        <taxon>Spermatophyta</taxon>
        <taxon>Magnoliopsida</taxon>
        <taxon>Liliopsida</taxon>
        <taxon>Acoraceae</taxon>
        <taxon>Acorus</taxon>
    </lineage>
</organism>
<protein>
    <recommendedName>
        <fullName evidence="2">AT3G52170-like helix-turn-helix domain-containing protein</fullName>
    </recommendedName>
</protein>
<evidence type="ECO:0000313" key="3">
    <source>
        <dbReference type="EMBL" id="KAK1289529.1"/>
    </source>
</evidence>
<feature type="compositionally biased region" description="Basic and acidic residues" evidence="1">
    <location>
        <begin position="398"/>
        <end position="408"/>
    </location>
</feature>
<dbReference type="InterPro" id="IPR058941">
    <property type="entry name" value="HTH_AT3G52170-like"/>
</dbReference>
<sequence>MQSIKVGWPVQTFALARCSNSGGKRSRNRRTKEERKTMVESFIKRYQSSNKGNFPSLNLTHKKVGGSYYTVREIFREVIQENKVLGPGNFSAEESMINNFSEADRLNLLPTDPSNPLTLSSTYKHAGHEKQTETHLFSTEDEGICQELAQFISHELSESDVQEIQIKHTDYGGHHHECALVDENNDGQMKGSEADQRKPSEHGQIKTKISESTCIDVHGSIAIDYAVDSVMDLSQTSTISSLSNVLTEEVSDVKENILCTAGTENTPVNNDVVSGSLLDYVEPQMNITMNVEIGKEFDGLNGPPEAPDTDVHGSHFVVDSELGSTSVNQITLSKSLSIGQVEEKIADDLVEPVMDSSDGNNLRLSSSKLKAAPLEVHPILVNGKSSIGEPHSSSLKVPEIESRVEPKNSDGYSIGESKNLDEISRESPEKVEERPEDTETNPVFAVIKAFVAAFVKFWTE</sequence>
<dbReference type="Proteomes" id="UP001180020">
    <property type="component" value="Unassembled WGS sequence"/>
</dbReference>
<dbReference type="PANTHER" id="PTHR34568">
    <property type="entry name" value="RRM DOMAIN-CONTAINING PROTEIN"/>
    <property type="match status" value="1"/>
</dbReference>
<comment type="caution">
    <text evidence="3">The sequence shown here is derived from an EMBL/GenBank/DDBJ whole genome shotgun (WGS) entry which is preliminary data.</text>
</comment>